<gene>
    <name evidence="10" type="primary">fliH</name>
    <name evidence="10" type="ORF">ACFSKK_03895</name>
</gene>
<dbReference type="PANTHER" id="PTHR34982:SF1">
    <property type="entry name" value="FLAGELLAR ASSEMBLY PROTEIN FLIH"/>
    <property type="match status" value="1"/>
</dbReference>
<comment type="function">
    <text evidence="1">Needed for flagellar regrowth and assembly.</text>
</comment>
<keyword evidence="10" id="KW-0282">Flagellum</keyword>
<dbReference type="PANTHER" id="PTHR34982">
    <property type="entry name" value="YOP PROTEINS TRANSLOCATION PROTEIN L"/>
    <property type="match status" value="1"/>
</dbReference>
<keyword evidence="4" id="KW-1005">Bacterial flagellum biogenesis</keyword>
<evidence type="ECO:0000256" key="3">
    <source>
        <dbReference type="ARBA" id="ARBA00022448"/>
    </source>
</evidence>
<accession>A0ABW5BRT3</accession>
<organism evidence="10 11">
    <name type="scientific">Metabacillus endolithicus</name>
    <dbReference type="NCBI Taxonomy" id="1535204"/>
    <lineage>
        <taxon>Bacteria</taxon>
        <taxon>Bacillati</taxon>
        <taxon>Bacillota</taxon>
        <taxon>Bacilli</taxon>
        <taxon>Bacillales</taxon>
        <taxon>Bacillaceae</taxon>
        <taxon>Metabacillus</taxon>
    </lineage>
</organism>
<evidence type="ECO:0000256" key="6">
    <source>
        <dbReference type="ARBA" id="ARBA00023225"/>
    </source>
</evidence>
<feature type="coiled-coil region" evidence="8">
    <location>
        <begin position="58"/>
        <end position="89"/>
    </location>
</feature>
<evidence type="ECO:0000256" key="1">
    <source>
        <dbReference type="ARBA" id="ARBA00003041"/>
    </source>
</evidence>
<evidence type="ECO:0000256" key="4">
    <source>
        <dbReference type="ARBA" id="ARBA00022795"/>
    </source>
</evidence>
<keyword evidence="3" id="KW-0813">Transport</keyword>
<evidence type="ECO:0000256" key="2">
    <source>
        <dbReference type="ARBA" id="ARBA00006602"/>
    </source>
</evidence>
<dbReference type="EMBL" id="JBHUIK010000001">
    <property type="protein sequence ID" value="MFD2212853.1"/>
    <property type="molecule type" value="Genomic_DNA"/>
</dbReference>
<comment type="similarity">
    <text evidence="2">Belongs to the FliH family.</text>
</comment>
<evidence type="ECO:0000256" key="5">
    <source>
        <dbReference type="ARBA" id="ARBA00022927"/>
    </source>
</evidence>
<dbReference type="RefSeq" id="WP_247341678.1">
    <property type="nucleotide sequence ID" value="NZ_CP095550.1"/>
</dbReference>
<keyword evidence="10" id="KW-0966">Cell projection</keyword>
<keyword evidence="8" id="KW-0175">Coiled coil</keyword>
<comment type="caution">
    <text evidence="10">The sequence shown here is derived from an EMBL/GenBank/DDBJ whole genome shotgun (WGS) entry which is preliminary data.</text>
</comment>
<dbReference type="InterPro" id="IPR018035">
    <property type="entry name" value="Flagellar_FliH/T3SS_HrpE"/>
</dbReference>
<proteinExistence type="inferred from homology"/>
<evidence type="ECO:0000256" key="8">
    <source>
        <dbReference type="SAM" id="Coils"/>
    </source>
</evidence>
<evidence type="ECO:0000259" key="9">
    <source>
        <dbReference type="Pfam" id="PF02108"/>
    </source>
</evidence>
<dbReference type="Proteomes" id="UP001597318">
    <property type="component" value="Unassembled WGS sequence"/>
</dbReference>
<reference evidence="11" key="1">
    <citation type="journal article" date="2019" name="Int. J. Syst. Evol. Microbiol.">
        <title>The Global Catalogue of Microorganisms (GCM) 10K type strain sequencing project: providing services to taxonomists for standard genome sequencing and annotation.</title>
        <authorList>
            <consortium name="The Broad Institute Genomics Platform"/>
            <consortium name="The Broad Institute Genome Sequencing Center for Infectious Disease"/>
            <person name="Wu L."/>
            <person name="Ma J."/>
        </authorList>
    </citation>
    <scope>NUCLEOTIDE SEQUENCE [LARGE SCALE GENOMIC DNA]</scope>
    <source>
        <strain evidence="11">CGMCC 1.15474</strain>
    </source>
</reference>
<protein>
    <recommendedName>
        <fullName evidence="7">Flagellar assembly protein FliH</fullName>
    </recommendedName>
</protein>
<dbReference type="InterPro" id="IPR022524">
    <property type="entry name" value="FliH_Bacilli"/>
</dbReference>
<evidence type="ECO:0000313" key="11">
    <source>
        <dbReference type="Proteomes" id="UP001597318"/>
    </source>
</evidence>
<dbReference type="NCBIfam" id="TIGR03825">
    <property type="entry name" value="FliH_bacil"/>
    <property type="match status" value="1"/>
</dbReference>
<dbReference type="Pfam" id="PF02108">
    <property type="entry name" value="FliH"/>
    <property type="match status" value="1"/>
</dbReference>
<keyword evidence="6" id="KW-1006">Bacterial flagellum protein export</keyword>
<feature type="domain" description="Flagellar assembly protein FliH/Type III secretion system HrpE" evidence="9">
    <location>
        <begin position="114"/>
        <end position="241"/>
    </location>
</feature>
<sequence length="252" mass="29397">MSRLIKSQFTNHHDDKKTIAVQQLQLLMQDKVTQDDPELLKESSYIIQSARAEAEKIIQSAYEESSRIKQQIDGERNEWHQEREQLVEQAKQEGYAEGLELGRQEALRQYHAHIEESNRMIDMAKQDYDEIIQSAENTILELSIKVAEKIISSKLVDSQENFLPLVKKGLLEVKEYENIKIHVHPCYYELVLSQKDELKTLVTNDTDLYVYANAELNEQDCFIESAFGRIDLSIDTQLEQLKKQLLDLLDER</sequence>
<name>A0ABW5BRT3_9BACI</name>
<keyword evidence="10" id="KW-0969">Cilium</keyword>
<evidence type="ECO:0000313" key="10">
    <source>
        <dbReference type="EMBL" id="MFD2212853.1"/>
    </source>
</evidence>
<keyword evidence="5" id="KW-0653">Protein transport</keyword>
<keyword evidence="11" id="KW-1185">Reference proteome</keyword>
<evidence type="ECO:0000256" key="7">
    <source>
        <dbReference type="NCBIfam" id="TIGR03825"/>
    </source>
</evidence>
<dbReference type="InterPro" id="IPR051472">
    <property type="entry name" value="T3SS_Stator/FliH"/>
</dbReference>